<keyword evidence="4" id="KW-0433">Leucine-rich repeat</keyword>
<dbReference type="SMART" id="SM00369">
    <property type="entry name" value="LRR_TYP"/>
    <property type="match status" value="8"/>
</dbReference>
<dbReference type="Pfam" id="PF13855">
    <property type="entry name" value="LRR_8"/>
    <property type="match status" value="1"/>
</dbReference>
<dbReference type="SUPFAM" id="SSF52058">
    <property type="entry name" value="L domain-like"/>
    <property type="match status" value="1"/>
</dbReference>
<dbReference type="Gene3D" id="3.80.10.10">
    <property type="entry name" value="Ribonuclease Inhibitor"/>
    <property type="match status" value="4"/>
</dbReference>
<evidence type="ECO:0000256" key="5">
    <source>
        <dbReference type="ARBA" id="ARBA00022692"/>
    </source>
</evidence>
<protein>
    <recommendedName>
        <fullName evidence="13">Leucine-rich repeat-containing N-terminal plant-type domain-containing protein</fullName>
    </recommendedName>
</protein>
<evidence type="ECO:0000256" key="8">
    <source>
        <dbReference type="ARBA" id="ARBA00022989"/>
    </source>
</evidence>
<name>A0A6V7NPW7_ANACO</name>
<reference evidence="14" key="1">
    <citation type="submission" date="2020-07" db="EMBL/GenBank/DDBJ databases">
        <authorList>
            <person name="Lin J."/>
        </authorList>
    </citation>
    <scope>NUCLEOTIDE SEQUENCE</scope>
</reference>
<dbReference type="Pfam" id="PF00560">
    <property type="entry name" value="LRR_1"/>
    <property type="match status" value="8"/>
</dbReference>
<dbReference type="SUPFAM" id="SSF52047">
    <property type="entry name" value="RNI-like"/>
    <property type="match status" value="1"/>
</dbReference>
<evidence type="ECO:0000256" key="11">
    <source>
        <dbReference type="ARBA" id="ARBA00023180"/>
    </source>
</evidence>
<evidence type="ECO:0000256" key="4">
    <source>
        <dbReference type="ARBA" id="ARBA00022614"/>
    </source>
</evidence>
<proteinExistence type="inferred from homology"/>
<dbReference type="InterPro" id="IPR001611">
    <property type="entry name" value="Leu-rich_rpt"/>
</dbReference>
<evidence type="ECO:0000256" key="12">
    <source>
        <dbReference type="SAM" id="SignalP"/>
    </source>
</evidence>
<dbReference type="InterPro" id="IPR046956">
    <property type="entry name" value="RLP23-like"/>
</dbReference>
<gene>
    <name evidence="14" type="ORF">CB5_LOCUS3882</name>
</gene>
<keyword evidence="3" id="KW-1003">Cell membrane</keyword>
<dbReference type="FunFam" id="3.80.10.10:FF:000649">
    <property type="entry name" value="Leucine Rich Repeat family protein"/>
    <property type="match status" value="1"/>
</dbReference>
<evidence type="ECO:0000256" key="10">
    <source>
        <dbReference type="ARBA" id="ARBA00023170"/>
    </source>
</evidence>
<keyword evidence="6 12" id="KW-0732">Signal</keyword>
<evidence type="ECO:0000259" key="13">
    <source>
        <dbReference type="Pfam" id="PF08263"/>
    </source>
</evidence>
<feature type="chain" id="PRO_5027871414" description="Leucine-rich repeat-containing N-terminal plant-type domain-containing protein" evidence="12">
    <location>
        <begin position="22"/>
        <end position="618"/>
    </location>
</feature>
<evidence type="ECO:0000313" key="14">
    <source>
        <dbReference type="EMBL" id="CAD1820671.1"/>
    </source>
</evidence>
<sequence length="618" mass="69561">MATLILSLLLWILANNTIVASGCMEIERNALLTFKAGLVDPQNLLSSWERKDCCKWRGVVCSNTTGHVMKLNLRGSYDMLSEEWLCLSGEINPSLLLLSNLEHLDLSMNNFSKNSIPAYLGSFKNLRYLNLSYLYFGGTIPPQIGNLSKLRYLDLNSEFNYPSVIRIDDILWLTRLSSLKYLDLSFVNLNTSTDWLHAVNMLPSLKVLHLFLCSLPGISTSLSHFNLTTLKVLDLGGNFINSTLPTWLRNLTSITYLDLSSNEFHGIIPDEFLYLSTLNHLSLGYNVFKGMNPKALRYLCNLTTLDLSSIGFGGEIMEWVEMLPRCVRNNLQSLYLGYNNLKGNLSGWLEQMNSLTDINLGSNLLGGSIPTGVWKLPNLISLALYNNSLEGVVSDVEFSYLRKIQYLDLSFNALIVRVRDDWVPPFQLKGIALASCQLGPNFPAWLKSQSQIKWLDLSKTKIADTLPSWFWNMSRFISYLDLSDNQIKGRLPLLMGFTMLWYLNLSSNQFEGPLPSLPHNIQIIDLSNNFFTGVLPNIVLPQMEYLFLSNNGIGGRIPSPLCESTFLEVLDLSNNNLSGEIPECIGKSQEYLSVIDVSTNNLVGGSLTPFARRNIFRC</sequence>
<accession>A0A6V7NPW7</accession>
<evidence type="ECO:0000256" key="2">
    <source>
        <dbReference type="ARBA" id="ARBA00009592"/>
    </source>
</evidence>
<evidence type="ECO:0000256" key="3">
    <source>
        <dbReference type="ARBA" id="ARBA00022475"/>
    </source>
</evidence>
<keyword evidence="5" id="KW-0812">Transmembrane</keyword>
<dbReference type="Pfam" id="PF08263">
    <property type="entry name" value="LRRNT_2"/>
    <property type="match status" value="1"/>
</dbReference>
<feature type="signal peptide" evidence="12">
    <location>
        <begin position="1"/>
        <end position="21"/>
    </location>
</feature>
<dbReference type="PANTHER" id="PTHR48063">
    <property type="entry name" value="LRR RECEPTOR-LIKE KINASE"/>
    <property type="match status" value="1"/>
</dbReference>
<keyword evidence="9" id="KW-0472">Membrane</keyword>
<comment type="subcellular location">
    <subcellularLocation>
        <location evidence="1">Cell membrane</location>
        <topology evidence="1">Single-pass type I membrane protein</topology>
    </subcellularLocation>
</comment>
<organism evidence="14">
    <name type="scientific">Ananas comosus var. bracteatus</name>
    <name type="common">red pineapple</name>
    <dbReference type="NCBI Taxonomy" id="296719"/>
    <lineage>
        <taxon>Eukaryota</taxon>
        <taxon>Viridiplantae</taxon>
        <taxon>Streptophyta</taxon>
        <taxon>Embryophyta</taxon>
        <taxon>Tracheophyta</taxon>
        <taxon>Spermatophyta</taxon>
        <taxon>Magnoliopsida</taxon>
        <taxon>Liliopsida</taxon>
        <taxon>Poales</taxon>
        <taxon>Bromeliaceae</taxon>
        <taxon>Bromelioideae</taxon>
        <taxon>Ananas</taxon>
    </lineage>
</organism>
<dbReference type="InterPro" id="IPR032675">
    <property type="entry name" value="LRR_dom_sf"/>
</dbReference>
<keyword evidence="10" id="KW-0675">Receptor</keyword>
<dbReference type="InterPro" id="IPR003591">
    <property type="entry name" value="Leu-rich_rpt_typical-subtyp"/>
</dbReference>
<evidence type="ECO:0000256" key="1">
    <source>
        <dbReference type="ARBA" id="ARBA00004251"/>
    </source>
</evidence>
<feature type="domain" description="Leucine-rich repeat-containing N-terminal plant-type" evidence="13">
    <location>
        <begin position="27"/>
        <end position="62"/>
    </location>
</feature>
<dbReference type="FunFam" id="3.80.10.10:FF:001347">
    <property type="entry name" value="LRR receptor-like serine/threonine-protein kinase GSO2"/>
    <property type="match status" value="1"/>
</dbReference>
<keyword evidence="8" id="KW-1133">Transmembrane helix</keyword>
<dbReference type="GO" id="GO:0005886">
    <property type="term" value="C:plasma membrane"/>
    <property type="evidence" value="ECO:0007669"/>
    <property type="project" value="UniProtKB-SubCell"/>
</dbReference>
<evidence type="ECO:0000256" key="7">
    <source>
        <dbReference type="ARBA" id="ARBA00022737"/>
    </source>
</evidence>
<evidence type="ECO:0000256" key="6">
    <source>
        <dbReference type="ARBA" id="ARBA00022729"/>
    </source>
</evidence>
<dbReference type="AlphaFoldDB" id="A0A6V7NPW7"/>
<dbReference type="PANTHER" id="PTHR48063:SF90">
    <property type="entry name" value="OS11G0565920 PROTEIN"/>
    <property type="match status" value="1"/>
</dbReference>
<dbReference type="EMBL" id="LR862141">
    <property type="protein sequence ID" value="CAD1820671.1"/>
    <property type="molecule type" value="Genomic_DNA"/>
</dbReference>
<evidence type="ECO:0000256" key="9">
    <source>
        <dbReference type="ARBA" id="ARBA00023136"/>
    </source>
</evidence>
<dbReference type="InterPro" id="IPR013210">
    <property type="entry name" value="LRR_N_plant-typ"/>
</dbReference>
<keyword evidence="11" id="KW-0325">Glycoprotein</keyword>
<keyword evidence="7" id="KW-0677">Repeat</keyword>
<comment type="similarity">
    <text evidence="2">Belongs to the RLP family.</text>
</comment>